<organism evidence="1 2">
    <name type="scientific">Microbacterium paludicola</name>
    <dbReference type="NCBI Taxonomy" id="300019"/>
    <lineage>
        <taxon>Bacteria</taxon>
        <taxon>Bacillati</taxon>
        <taxon>Actinomycetota</taxon>
        <taxon>Actinomycetes</taxon>
        <taxon>Micrococcales</taxon>
        <taxon>Microbacteriaceae</taxon>
        <taxon>Microbacterium</taxon>
    </lineage>
</organism>
<comment type="caution">
    <text evidence="1">The sequence shown here is derived from an EMBL/GenBank/DDBJ whole genome shotgun (WGS) entry which is preliminary data.</text>
</comment>
<accession>A0ABU1HZL2</accession>
<reference evidence="1 2" key="1">
    <citation type="submission" date="2023-08" db="EMBL/GenBank/DDBJ databases">
        <title>Functional and genomic diversity of the sorghum phyllosphere microbiome.</title>
        <authorList>
            <person name="Shade A."/>
        </authorList>
    </citation>
    <scope>NUCLEOTIDE SEQUENCE [LARGE SCALE GENOMIC DNA]</scope>
    <source>
        <strain evidence="1 2">SORGH_AS_0919</strain>
    </source>
</reference>
<evidence type="ECO:0000313" key="1">
    <source>
        <dbReference type="EMBL" id="MDR6166707.1"/>
    </source>
</evidence>
<evidence type="ECO:0000313" key="2">
    <source>
        <dbReference type="Proteomes" id="UP001260188"/>
    </source>
</evidence>
<dbReference type="EMBL" id="JAVIZA010000001">
    <property type="protein sequence ID" value="MDR6166707.1"/>
    <property type="molecule type" value="Genomic_DNA"/>
</dbReference>
<name>A0ABU1HZL2_9MICO</name>
<proteinExistence type="predicted"/>
<keyword evidence="2" id="KW-1185">Reference proteome</keyword>
<gene>
    <name evidence="1" type="ORF">QE367_000911</name>
</gene>
<sequence>MPGGQASPYGNAGAHTVAYADDMNSETRHRPGYPVRSKALLEQWLADYLATGPRTSSSFKVAIQDESLGKDTGLVIMVPFGTPAEVYMQPAGPDRAEWVITLTGRDEDLTVSPQRLAGFAAELRVASDLCAYLQFRSIEWDRMSGMG</sequence>
<dbReference type="Proteomes" id="UP001260188">
    <property type="component" value="Unassembled WGS sequence"/>
</dbReference>
<protein>
    <submittedName>
        <fullName evidence="1">Uncharacterized protein</fullName>
    </submittedName>
</protein>